<dbReference type="EMBL" id="CP138588">
    <property type="protein sequence ID" value="WPH03043.1"/>
    <property type="molecule type" value="Genomic_DNA"/>
</dbReference>
<dbReference type="GO" id="GO:0005886">
    <property type="term" value="C:plasma membrane"/>
    <property type="evidence" value="ECO:0007669"/>
    <property type="project" value="TreeGrafter"/>
</dbReference>
<feature type="transmembrane region" description="Helical" evidence="6">
    <location>
        <begin position="91"/>
        <end position="111"/>
    </location>
</feature>
<dbReference type="AlphaFoldDB" id="A0AAQ3RDE7"/>
<dbReference type="PANTHER" id="PTHR31123">
    <property type="entry name" value="ACCUMULATION OF DYADS PROTEIN 2-RELATED"/>
    <property type="match status" value="1"/>
</dbReference>
<comment type="similarity">
    <text evidence="2">Belongs to the acetate uptake transporter (AceTr) (TC 2.A.96) family.</text>
</comment>
<dbReference type="GO" id="GO:0015123">
    <property type="term" value="F:acetate transmembrane transporter activity"/>
    <property type="evidence" value="ECO:0007669"/>
    <property type="project" value="TreeGrafter"/>
</dbReference>
<keyword evidence="8" id="KW-1185">Reference proteome</keyword>
<evidence type="ECO:0000256" key="1">
    <source>
        <dbReference type="ARBA" id="ARBA00004141"/>
    </source>
</evidence>
<dbReference type="InterPro" id="IPR051633">
    <property type="entry name" value="AceTr"/>
</dbReference>
<accession>A0AAQ3RDE7</accession>
<evidence type="ECO:0000313" key="7">
    <source>
        <dbReference type="EMBL" id="WPH03043.1"/>
    </source>
</evidence>
<feature type="transmembrane region" description="Helical" evidence="6">
    <location>
        <begin position="60"/>
        <end position="79"/>
    </location>
</feature>
<dbReference type="InterPro" id="IPR000791">
    <property type="entry name" value="Gpr1/Fun34/SatP-like"/>
</dbReference>
<dbReference type="Pfam" id="PF01184">
    <property type="entry name" value="Gpr1_Fun34_YaaH"/>
    <property type="match status" value="1"/>
</dbReference>
<evidence type="ECO:0000256" key="3">
    <source>
        <dbReference type="ARBA" id="ARBA00022692"/>
    </source>
</evidence>
<feature type="transmembrane region" description="Helical" evidence="6">
    <location>
        <begin position="142"/>
        <end position="160"/>
    </location>
</feature>
<evidence type="ECO:0000313" key="8">
    <source>
        <dbReference type="Proteomes" id="UP001303373"/>
    </source>
</evidence>
<keyword evidence="5 6" id="KW-0472">Membrane</keyword>
<dbReference type="PANTHER" id="PTHR31123:SF4">
    <property type="entry name" value="PROTEIN ALCS"/>
    <property type="match status" value="1"/>
</dbReference>
<name>A0AAQ3RDE7_9PEZI</name>
<organism evidence="7 8">
    <name type="scientific">Acrodontium crateriforme</name>
    <dbReference type="NCBI Taxonomy" id="150365"/>
    <lineage>
        <taxon>Eukaryota</taxon>
        <taxon>Fungi</taxon>
        <taxon>Dikarya</taxon>
        <taxon>Ascomycota</taxon>
        <taxon>Pezizomycotina</taxon>
        <taxon>Dothideomycetes</taxon>
        <taxon>Dothideomycetidae</taxon>
        <taxon>Mycosphaerellales</taxon>
        <taxon>Teratosphaeriaceae</taxon>
        <taxon>Acrodontium</taxon>
    </lineage>
</organism>
<reference evidence="7 8" key="1">
    <citation type="submission" date="2023-11" db="EMBL/GenBank/DDBJ databases">
        <title>An acidophilic fungus is an integral part of prey digestion in a carnivorous sundew plant.</title>
        <authorList>
            <person name="Tsai I.J."/>
        </authorList>
    </citation>
    <scope>NUCLEOTIDE SEQUENCE [LARGE SCALE GENOMIC DNA]</scope>
    <source>
        <strain evidence="7">169a</strain>
    </source>
</reference>
<evidence type="ECO:0000256" key="5">
    <source>
        <dbReference type="ARBA" id="ARBA00023136"/>
    </source>
</evidence>
<feature type="transmembrane region" description="Helical" evidence="6">
    <location>
        <begin position="201"/>
        <end position="225"/>
    </location>
</feature>
<feature type="transmembrane region" description="Helical" evidence="6">
    <location>
        <begin position="167"/>
        <end position="189"/>
    </location>
</feature>
<comment type="subcellular location">
    <subcellularLocation>
        <location evidence="1">Membrane</location>
        <topology evidence="1">Multi-pass membrane protein</topology>
    </subcellularLocation>
</comment>
<protein>
    <submittedName>
        <fullName evidence="7">GPR1/FUN34/YaaH-class plasma membrane protein</fullName>
    </submittedName>
</protein>
<keyword evidence="4 6" id="KW-1133">Transmembrane helix</keyword>
<evidence type="ECO:0000256" key="4">
    <source>
        <dbReference type="ARBA" id="ARBA00022989"/>
    </source>
</evidence>
<sequence>MSDSSAPIDFKPHTSQDELAANSLRPVMTIDPAVFEKLYLAPKGDTQGNLRKVLANPTPVAVMGFIVALTPLSCELMGWKGAAGNGVATGTASLFFGGMLLIIAGILEFILGNTFPFGKNTTLPPFLSIIRSLTYPISRVHGLRLAFLDICVLSFVFLLCSIRTNVIFVLVFALATTGFGCGAGAFWHLGGGNTALGNKLLVAAGACFFGAAMLGWYLFLAIMLASMDLPSPPVFDLSNVIKGVSQRQAIKEAKAREHSD</sequence>
<keyword evidence="3 6" id="KW-0812">Transmembrane</keyword>
<dbReference type="Proteomes" id="UP001303373">
    <property type="component" value="Chromosome 9"/>
</dbReference>
<evidence type="ECO:0000256" key="2">
    <source>
        <dbReference type="ARBA" id="ARBA00005587"/>
    </source>
</evidence>
<gene>
    <name evidence="7" type="ORF">R9X50_00591700</name>
</gene>
<evidence type="ECO:0000256" key="6">
    <source>
        <dbReference type="SAM" id="Phobius"/>
    </source>
</evidence>
<proteinExistence type="inferred from homology"/>